<keyword evidence="2" id="KW-1185">Reference proteome</keyword>
<evidence type="ECO:0000313" key="1">
    <source>
        <dbReference type="EMBL" id="SIT53452.1"/>
    </source>
</evidence>
<name>A0A1R3V0P7_9HYPH</name>
<reference evidence="2" key="1">
    <citation type="submission" date="2017-01" db="EMBL/GenBank/DDBJ databases">
        <authorList>
            <person name="Brunel B."/>
        </authorList>
    </citation>
    <scope>NUCLEOTIDE SEQUENCE [LARGE SCALE GENOMIC DNA]</scope>
</reference>
<organism evidence="1 2">
    <name type="scientific">Mesorhizobium prunaredense</name>
    <dbReference type="NCBI Taxonomy" id="1631249"/>
    <lineage>
        <taxon>Bacteria</taxon>
        <taxon>Pseudomonadati</taxon>
        <taxon>Pseudomonadota</taxon>
        <taxon>Alphaproteobacteria</taxon>
        <taxon>Hyphomicrobiales</taxon>
        <taxon>Phyllobacteriaceae</taxon>
        <taxon>Mesorhizobium</taxon>
    </lineage>
</organism>
<accession>A0A1R3V0P7</accession>
<evidence type="ECO:0000313" key="2">
    <source>
        <dbReference type="Proteomes" id="UP000188388"/>
    </source>
</evidence>
<proteinExistence type="predicted"/>
<sequence length="89" mass="10471">MRRASRHEPARSERTWLEFECRDSRVATQGVLRFRSGRVENGGFREPERSVLWVREPAHDPEIDIDFGRVMRKIKVLQRPLRGAVGKRS</sequence>
<dbReference type="AlphaFoldDB" id="A0A1R3V0P7"/>
<gene>
    <name evidence="1" type="ORF">BQ8794_110258</name>
</gene>
<dbReference type="STRING" id="1631249.BQ8794_110258"/>
<protein>
    <submittedName>
        <fullName evidence="1">Uncharacterized protein</fullName>
    </submittedName>
</protein>
<dbReference type="Proteomes" id="UP000188388">
    <property type="component" value="Unassembled WGS sequence"/>
</dbReference>
<dbReference type="EMBL" id="FTPD01000003">
    <property type="protein sequence ID" value="SIT53452.1"/>
    <property type="molecule type" value="Genomic_DNA"/>
</dbReference>